<dbReference type="InterPro" id="IPR043519">
    <property type="entry name" value="NT_sf"/>
</dbReference>
<feature type="region of interest" description="Disordered" evidence="3">
    <location>
        <begin position="126"/>
        <end position="153"/>
    </location>
</feature>
<dbReference type="Proteomes" id="UP001219297">
    <property type="component" value="Unassembled WGS sequence"/>
</dbReference>
<comment type="similarity">
    <text evidence="1 2">Belongs to the Iojap/RsfS family.</text>
</comment>
<dbReference type="EMBL" id="JARBHI010000001">
    <property type="protein sequence ID" value="MDE1655574.1"/>
    <property type="molecule type" value="Genomic_DNA"/>
</dbReference>
<comment type="subcellular location">
    <subcellularLocation>
        <location evidence="2">Cytoplasm</location>
    </subcellularLocation>
</comment>
<dbReference type="RefSeq" id="WP_274778250.1">
    <property type="nucleotide sequence ID" value="NZ_JARBHI010000001.1"/>
</dbReference>
<dbReference type="PANTHER" id="PTHR21043:SF0">
    <property type="entry name" value="MITOCHONDRIAL ASSEMBLY OF RIBOSOMAL LARGE SUBUNIT PROTEIN 1"/>
    <property type="match status" value="1"/>
</dbReference>
<evidence type="ECO:0000313" key="5">
    <source>
        <dbReference type="Proteomes" id="UP001219297"/>
    </source>
</evidence>
<sequence length="153" mass="16590">MTASDRAIELARIGAAAAAEVKATSIEALDVGERFAISDVFLIISGDSEPKVRAIVDRVEEKLDEAGGQRLRREGLTFDPRWVLLDYGELIVHIQRDEDRADYALARLWADCPHVDLQLDDEAVIAGDPAPVTPEVTSESRDPEAAGSAEAHA</sequence>
<organism evidence="4 5">
    <name type="scientific">Actinotignum sanguinis</name>
    <dbReference type="NCBI Taxonomy" id="1445614"/>
    <lineage>
        <taxon>Bacteria</taxon>
        <taxon>Bacillati</taxon>
        <taxon>Actinomycetota</taxon>
        <taxon>Actinomycetes</taxon>
        <taxon>Actinomycetales</taxon>
        <taxon>Actinomycetaceae</taxon>
        <taxon>Actinotignum</taxon>
    </lineage>
</organism>
<comment type="subunit">
    <text evidence="2">Interacts with ribosomal protein uL14 (rplN).</text>
</comment>
<name>A0ABT5V3L4_9ACTO</name>
<evidence type="ECO:0000313" key="4">
    <source>
        <dbReference type="EMBL" id="MDE1655574.1"/>
    </source>
</evidence>
<comment type="caution">
    <text evidence="4">The sequence shown here is derived from an EMBL/GenBank/DDBJ whole genome shotgun (WGS) entry which is preliminary data.</text>
</comment>
<evidence type="ECO:0000256" key="3">
    <source>
        <dbReference type="SAM" id="MobiDB-lite"/>
    </source>
</evidence>
<dbReference type="Pfam" id="PF02410">
    <property type="entry name" value="RsfS"/>
    <property type="match status" value="1"/>
</dbReference>
<proteinExistence type="inferred from homology"/>
<keyword evidence="2" id="KW-0810">Translation regulation</keyword>
<dbReference type="SUPFAM" id="SSF81301">
    <property type="entry name" value="Nucleotidyltransferase"/>
    <property type="match status" value="1"/>
</dbReference>
<dbReference type="Gene3D" id="3.30.460.10">
    <property type="entry name" value="Beta Polymerase, domain 2"/>
    <property type="match status" value="1"/>
</dbReference>
<evidence type="ECO:0000256" key="1">
    <source>
        <dbReference type="ARBA" id="ARBA00010574"/>
    </source>
</evidence>
<keyword evidence="5" id="KW-1185">Reference proteome</keyword>
<dbReference type="HAMAP" id="MF_01477">
    <property type="entry name" value="Iojap_RsfS"/>
    <property type="match status" value="1"/>
</dbReference>
<protein>
    <recommendedName>
        <fullName evidence="2">Ribosomal silencing factor RsfS</fullName>
    </recommendedName>
</protein>
<accession>A0ABT5V3L4</accession>
<dbReference type="NCBIfam" id="TIGR00090">
    <property type="entry name" value="rsfS_iojap_ybeB"/>
    <property type="match status" value="1"/>
</dbReference>
<keyword evidence="2" id="KW-0678">Repressor</keyword>
<dbReference type="PANTHER" id="PTHR21043">
    <property type="entry name" value="IOJAP SUPERFAMILY ORTHOLOG"/>
    <property type="match status" value="1"/>
</dbReference>
<evidence type="ECO:0000256" key="2">
    <source>
        <dbReference type="HAMAP-Rule" id="MF_01477"/>
    </source>
</evidence>
<keyword evidence="2" id="KW-0963">Cytoplasm</keyword>
<gene>
    <name evidence="2 4" type="primary">rsfS</name>
    <name evidence="4" type="ORF">PWJ81_00610</name>
</gene>
<reference evidence="4 5" key="1">
    <citation type="submission" date="2023-02" db="EMBL/GenBank/DDBJ databases">
        <title>Defining the Infant Male Urobiome and Moving Towards Mechanisms in Urobiome Research.</title>
        <authorList>
            <person name="Reasoner S."/>
            <person name="Flores V."/>
            <person name="Van Horn G."/>
            <person name="Morales G."/>
            <person name="Peard L."/>
            <person name="Abelson B."/>
            <person name="Manuel C."/>
            <person name="Lee J."/>
            <person name="Baker B."/>
            <person name="Williams T."/>
            <person name="Schmitz J."/>
            <person name="Clayton D."/>
            <person name="Hadjifrangiskou M."/>
        </authorList>
    </citation>
    <scope>NUCLEOTIDE SEQUENCE [LARGE SCALE GENOMIC DNA]</scope>
    <source>
        <strain evidence="4 5">AS1053</strain>
    </source>
</reference>
<comment type="function">
    <text evidence="2">Functions as a ribosomal silencing factor. Interacts with ribosomal protein uL14 (rplN), blocking formation of intersubunit bridge B8. Prevents association of the 30S and 50S ribosomal subunits and the formation of functional ribosomes, thus repressing translation.</text>
</comment>
<dbReference type="InterPro" id="IPR004394">
    <property type="entry name" value="Iojap/RsfS/C7orf30"/>
</dbReference>